<feature type="transmembrane region" description="Helical" evidence="5">
    <location>
        <begin position="348"/>
        <end position="367"/>
    </location>
</feature>
<evidence type="ECO:0000313" key="8">
    <source>
        <dbReference type="Proteomes" id="UP001500339"/>
    </source>
</evidence>
<reference evidence="7 8" key="1">
    <citation type="journal article" date="2019" name="Int. J. Syst. Evol. Microbiol.">
        <title>The Global Catalogue of Microorganisms (GCM) 10K type strain sequencing project: providing services to taxonomists for standard genome sequencing and annotation.</title>
        <authorList>
            <consortium name="The Broad Institute Genomics Platform"/>
            <consortium name="The Broad Institute Genome Sequencing Center for Infectious Disease"/>
            <person name="Wu L."/>
            <person name="Ma J."/>
        </authorList>
    </citation>
    <scope>NUCLEOTIDE SEQUENCE [LARGE SCALE GENOMIC DNA]</scope>
    <source>
        <strain evidence="7 8">JCM 1405</strain>
    </source>
</reference>
<feature type="transmembrane region" description="Helical" evidence="5">
    <location>
        <begin position="21"/>
        <end position="43"/>
    </location>
</feature>
<feature type="transmembrane region" description="Helical" evidence="5">
    <location>
        <begin position="179"/>
        <end position="201"/>
    </location>
</feature>
<gene>
    <name evidence="7" type="ORF">GCM10008905_31990</name>
</gene>
<accession>A0ABN1J6X0</accession>
<proteinExistence type="predicted"/>
<dbReference type="InterPro" id="IPR013525">
    <property type="entry name" value="ABC2_TM"/>
</dbReference>
<dbReference type="Proteomes" id="UP001500339">
    <property type="component" value="Unassembled WGS sequence"/>
</dbReference>
<protein>
    <submittedName>
        <fullName evidence="7">SagG family ABC transporter permease subunit</fullName>
    </submittedName>
</protein>
<keyword evidence="4 5" id="KW-0472">Membrane</keyword>
<sequence length="372" mass="42079">MNFIIVAIKEIKQALRDKHSTLMMVIYPIALILILGTALSGVFEDSITFKYNKILYKIEGEESKDFNEFLKVVGDLGIGVEQIHSEESALKKIEDASYSCYIDVNEEEGEIKLYKNNVYSFKGDLIQTILQSYVERYNVISEIAIQNPKVIGEILSDNNINYVEEKHIEKDRKPRALDYYAVTMLTMIMMYGSLSGAFSIGSEYVRNTFHRVMASPVNKYEVLSGKVLGSVIATFLQGVILILFTKYVFNTYWGENIYPIYLLILSQVIMSISLGVAIAFLTEKDTLTTSLLNIILPLITFLGGGYVPLEQFNNRGLNFIAVLSPLKWTNDGIFDYIYMNNYEGLSNAIIINFVIAMVFLGVSSLIYKKKVA</sequence>
<comment type="caution">
    <text evidence="7">The sequence shown here is derived from an EMBL/GenBank/DDBJ whole genome shotgun (WGS) entry which is preliminary data.</text>
</comment>
<dbReference type="PANTHER" id="PTHR43027:SF1">
    <property type="entry name" value="DOXORUBICIN RESISTANCE ABC TRANSPORTER PERMEASE PROTEIN DRRC-RELATED"/>
    <property type="match status" value="1"/>
</dbReference>
<evidence type="ECO:0000256" key="1">
    <source>
        <dbReference type="ARBA" id="ARBA00004141"/>
    </source>
</evidence>
<dbReference type="InterPro" id="IPR047817">
    <property type="entry name" value="ABC2_TM_bact-type"/>
</dbReference>
<feature type="domain" description="ABC transmembrane type-2" evidence="6">
    <location>
        <begin position="127"/>
        <end position="370"/>
    </location>
</feature>
<evidence type="ECO:0000256" key="2">
    <source>
        <dbReference type="ARBA" id="ARBA00022692"/>
    </source>
</evidence>
<dbReference type="InterPro" id="IPR052902">
    <property type="entry name" value="ABC-2_transporter"/>
</dbReference>
<organism evidence="7 8">
    <name type="scientific">Clostridium malenominatum</name>
    <dbReference type="NCBI Taxonomy" id="1539"/>
    <lineage>
        <taxon>Bacteria</taxon>
        <taxon>Bacillati</taxon>
        <taxon>Bacillota</taxon>
        <taxon>Clostridia</taxon>
        <taxon>Eubacteriales</taxon>
        <taxon>Clostridiaceae</taxon>
        <taxon>Clostridium</taxon>
    </lineage>
</organism>
<name>A0ABN1J6X0_9CLOT</name>
<evidence type="ECO:0000256" key="5">
    <source>
        <dbReference type="SAM" id="Phobius"/>
    </source>
</evidence>
<evidence type="ECO:0000313" key="7">
    <source>
        <dbReference type="EMBL" id="GAA0730549.1"/>
    </source>
</evidence>
<evidence type="ECO:0000256" key="3">
    <source>
        <dbReference type="ARBA" id="ARBA00022989"/>
    </source>
</evidence>
<dbReference type="EMBL" id="BAAACF010000012">
    <property type="protein sequence ID" value="GAA0730549.1"/>
    <property type="molecule type" value="Genomic_DNA"/>
</dbReference>
<feature type="transmembrane region" description="Helical" evidence="5">
    <location>
        <begin position="257"/>
        <end position="279"/>
    </location>
</feature>
<dbReference type="Pfam" id="PF12698">
    <property type="entry name" value="ABC2_membrane_3"/>
    <property type="match status" value="1"/>
</dbReference>
<feature type="transmembrane region" description="Helical" evidence="5">
    <location>
        <begin position="291"/>
        <end position="309"/>
    </location>
</feature>
<dbReference type="PANTHER" id="PTHR43027">
    <property type="entry name" value="DOXORUBICIN RESISTANCE ABC TRANSPORTER PERMEASE PROTEIN DRRC-RELATED"/>
    <property type="match status" value="1"/>
</dbReference>
<evidence type="ECO:0000256" key="4">
    <source>
        <dbReference type="ARBA" id="ARBA00023136"/>
    </source>
</evidence>
<keyword evidence="2 5" id="KW-0812">Transmembrane</keyword>
<evidence type="ECO:0000259" key="6">
    <source>
        <dbReference type="PROSITE" id="PS51012"/>
    </source>
</evidence>
<keyword evidence="8" id="KW-1185">Reference proteome</keyword>
<comment type="subcellular location">
    <subcellularLocation>
        <location evidence="1">Membrane</location>
        <topology evidence="1">Multi-pass membrane protein</topology>
    </subcellularLocation>
</comment>
<feature type="transmembrane region" description="Helical" evidence="5">
    <location>
        <begin position="222"/>
        <end position="245"/>
    </location>
</feature>
<dbReference type="PROSITE" id="PS51012">
    <property type="entry name" value="ABC_TM2"/>
    <property type="match status" value="1"/>
</dbReference>
<dbReference type="RefSeq" id="WP_343771328.1">
    <property type="nucleotide sequence ID" value="NZ_BAAACF010000012.1"/>
</dbReference>
<keyword evidence="3 5" id="KW-1133">Transmembrane helix</keyword>